<reference evidence="1" key="1">
    <citation type="submission" date="2022-12" db="EMBL/GenBank/DDBJ databases">
        <authorList>
            <person name="Ruckert C."/>
            <person name="Busche T."/>
            <person name="Kalinowski J."/>
            <person name="Wittmann C."/>
        </authorList>
    </citation>
    <scope>NUCLEOTIDE SEQUENCE</scope>
    <source>
        <strain evidence="1">DSM 40467</strain>
    </source>
</reference>
<dbReference type="RefSeq" id="WP_269656888.1">
    <property type="nucleotide sequence ID" value="NZ_CP114413.1"/>
</dbReference>
<dbReference type="SUPFAM" id="SSF51905">
    <property type="entry name" value="FAD/NAD(P)-binding domain"/>
    <property type="match status" value="1"/>
</dbReference>
<dbReference type="Proteomes" id="UP001164439">
    <property type="component" value="Chromosome"/>
</dbReference>
<proteinExistence type="predicted"/>
<name>A0ABY7K8D1_9ACTN</name>
<gene>
    <name evidence="1" type="ORF">STRCI_000238</name>
</gene>
<dbReference type="EMBL" id="CP114413">
    <property type="protein sequence ID" value="WAZ19204.1"/>
    <property type="molecule type" value="Genomic_DNA"/>
</dbReference>
<organism evidence="1 2">
    <name type="scientific">Streptomyces cinnabarinus</name>
    <dbReference type="NCBI Taxonomy" id="67287"/>
    <lineage>
        <taxon>Bacteria</taxon>
        <taxon>Bacillati</taxon>
        <taxon>Actinomycetota</taxon>
        <taxon>Actinomycetes</taxon>
        <taxon>Kitasatosporales</taxon>
        <taxon>Streptomycetaceae</taxon>
        <taxon>Streptomyces</taxon>
    </lineage>
</organism>
<dbReference type="InterPro" id="IPR036188">
    <property type="entry name" value="FAD/NAD-bd_sf"/>
</dbReference>
<sequence length="364" mass="38638">MRPTTVTIAGSGLAELTCAWLLAAHGHRVRLRPRPPGGPRPLLLGDDTLALLHALWDTEPASGPAADSHRLTHRHARWTPDRDTDPPLPQPAAVVDGARLTERLLARLADRYPQAVSEQTGPYGRQPRSDSLVPQWTVTANPPAQDGGYRTAGRRHLLAGEAPLATGQDDATARLECTDDAWLHLTPLGDGNALLQAMVPGPVEDPAGHLGRVLARSPLAARLTGPPAIVVALPAAPRLHRAPATPPSDRTPGLLLVGAGAIRYDPLSGTGTAQALRTAVLAAAVIDSAAAGTPADRLCAHYTARLHTAFRDHLTTCARLYPQAFATPAWQHELEACRWGVGTVGSWSRHQPRASTTIWPTTTT</sequence>
<protein>
    <submittedName>
        <fullName evidence="1">Uncharacterized protein</fullName>
    </submittedName>
</protein>
<evidence type="ECO:0000313" key="2">
    <source>
        <dbReference type="Proteomes" id="UP001164439"/>
    </source>
</evidence>
<dbReference type="Gene3D" id="3.50.50.60">
    <property type="entry name" value="FAD/NAD(P)-binding domain"/>
    <property type="match status" value="2"/>
</dbReference>
<evidence type="ECO:0000313" key="1">
    <source>
        <dbReference type="EMBL" id="WAZ19204.1"/>
    </source>
</evidence>
<accession>A0ABY7K8D1</accession>
<keyword evidence="2" id="KW-1185">Reference proteome</keyword>